<evidence type="ECO:0000313" key="7">
    <source>
        <dbReference type="Proteomes" id="UP000005207"/>
    </source>
</evidence>
<reference evidence="6" key="2">
    <citation type="submission" date="2025-09" db="UniProtKB">
        <authorList>
            <consortium name="Ensembl"/>
        </authorList>
    </citation>
    <scope>IDENTIFICATION</scope>
</reference>
<feature type="transmembrane region" description="Helical" evidence="4">
    <location>
        <begin position="236"/>
        <end position="257"/>
    </location>
</feature>
<keyword evidence="7" id="KW-1185">Reference proteome</keyword>
<dbReference type="PROSITE" id="PS51720">
    <property type="entry name" value="G_AIG1"/>
    <property type="match status" value="1"/>
</dbReference>
<dbReference type="CDD" id="cd01852">
    <property type="entry name" value="AIG1"/>
    <property type="match status" value="1"/>
</dbReference>
<accession>I3K0J5</accession>
<dbReference type="GO" id="GO:0005525">
    <property type="term" value="F:GTP binding"/>
    <property type="evidence" value="ECO:0007669"/>
    <property type="project" value="UniProtKB-KW"/>
</dbReference>
<evidence type="ECO:0000256" key="2">
    <source>
        <dbReference type="ARBA" id="ARBA00022741"/>
    </source>
</evidence>
<dbReference type="InParanoid" id="I3K0J5"/>
<keyword evidence="2" id="KW-0547">Nucleotide-binding</keyword>
<dbReference type="OMA" id="TERCEWH"/>
<dbReference type="HOGENOM" id="CLU_010468_5_3_1"/>
<proteinExistence type="inferred from homology"/>
<keyword evidence="4" id="KW-1133">Transmembrane helix</keyword>
<keyword evidence="4" id="KW-0812">Transmembrane</keyword>
<dbReference type="GeneTree" id="ENSGT01120000271858"/>
<evidence type="ECO:0000313" key="6">
    <source>
        <dbReference type="Ensembl" id="ENSONIP00000014640.2"/>
    </source>
</evidence>
<protein>
    <recommendedName>
        <fullName evidence="5">AIG1-type G domain-containing protein</fullName>
    </recommendedName>
</protein>
<dbReference type="PANTHER" id="PTHR10903:SF170">
    <property type="entry name" value="GTPASE IMAP FAMILY MEMBER 7"/>
    <property type="match status" value="1"/>
</dbReference>
<dbReference type="InterPro" id="IPR027417">
    <property type="entry name" value="P-loop_NTPase"/>
</dbReference>
<dbReference type="Proteomes" id="UP000005207">
    <property type="component" value="Unplaced"/>
</dbReference>
<dbReference type="Ensembl" id="ENSONIT00000014652.2">
    <property type="protein sequence ID" value="ENSONIP00000014640.2"/>
    <property type="gene ID" value="ENSONIG00000011627.2"/>
</dbReference>
<evidence type="ECO:0000259" key="5">
    <source>
        <dbReference type="PROSITE" id="PS51720"/>
    </source>
</evidence>
<dbReference type="AlphaFoldDB" id="I3K0J5"/>
<comment type="similarity">
    <text evidence="1">Belongs to the TRAFAC class TrmE-Era-EngA-EngB-Septin-like GTPase superfamily. AIG1/Toc34/Toc159-like paraseptin GTPase family. IAN subfamily.</text>
</comment>
<dbReference type="InterPro" id="IPR006703">
    <property type="entry name" value="G_AIG1"/>
</dbReference>
<evidence type="ECO:0000256" key="3">
    <source>
        <dbReference type="ARBA" id="ARBA00023134"/>
    </source>
</evidence>
<name>I3K0J5_ORENI</name>
<evidence type="ECO:0000256" key="4">
    <source>
        <dbReference type="SAM" id="Phobius"/>
    </source>
</evidence>
<dbReference type="Gene3D" id="3.40.50.300">
    <property type="entry name" value="P-loop containing nucleotide triphosphate hydrolases"/>
    <property type="match status" value="1"/>
</dbReference>
<dbReference type="FunFam" id="3.40.50.300:FF:000366">
    <property type="entry name" value="GTPase, IMAP family member 2"/>
    <property type="match status" value="1"/>
</dbReference>
<reference evidence="6" key="1">
    <citation type="submission" date="2025-08" db="UniProtKB">
        <authorList>
            <consortium name="Ensembl"/>
        </authorList>
    </citation>
    <scope>IDENTIFICATION</scope>
</reference>
<sequence>WKKCNLRIVLVGKTRAGKSATGNTILEGNVFRSTSSSSSVTLECQKETAVFDFQKLAVVDTPGLFDTELTAQKVKKEIARFISFAAPGPHVFLVVVHPEVFKEEEKEIVKILQKVFGEEAARYTVVLFTHVDDQMDSIEEIITNNPALYYLVHQCGGRYHVLNNRSRDPAQVRELLEKINTMVQRNGGICYTNKMFTKAESAIKKEMERLIKETNMTPEEARYRAERNNTFIQNKMIAIFIGTVLGVANALCSCFIYQENMTKEFEMTKI</sequence>
<feature type="domain" description="AIG1-type G" evidence="5">
    <location>
        <begin position="3"/>
        <end position="200"/>
    </location>
</feature>
<dbReference type="SUPFAM" id="SSF52540">
    <property type="entry name" value="P-loop containing nucleoside triphosphate hydrolases"/>
    <property type="match status" value="1"/>
</dbReference>
<dbReference type="PANTHER" id="PTHR10903">
    <property type="entry name" value="GTPASE, IMAP FAMILY MEMBER-RELATED"/>
    <property type="match status" value="1"/>
</dbReference>
<dbReference type="Pfam" id="PF04548">
    <property type="entry name" value="AIG1"/>
    <property type="match status" value="1"/>
</dbReference>
<organism evidence="6 7">
    <name type="scientific">Oreochromis niloticus</name>
    <name type="common">Nile tilapia</name>
    <name type="synonym">Tilapia nilotica</name>
    <dbReference type="NCBI Taxonomy" id="8128"/>
    <lineage>
        <taxon>Eukaryota</taxon>
        <taxon>Metazoa</taxon>
        <taxon>Chordata</taxon>
        <taxon>Craniata</taxon>
        <taxon>Vertebrata</taxon>
        <taxon>Euteleostomi</taxon>
        <taxon>Actinopterygii</taxon>
        <taxon>Neopterygii</taxon>
        <taxon>Teleostei</taxon>
        <taxon>Neoteleostei</taxon>
        <taxon>Acanthomorphata</taxon>
        <taxon>Ovalentaria</taxon>
        <taxon>Cichlomorphae</taxon>
        <taxon>Cichliformes</taxon>
        <taxon>Cichlidae</taxon>
        <taxon>African cichlids</taxon>
        <taxon>Pseudocrenilabrinae</taxon>
        <taxon>Oreochromini</taxon>
        <taxon>Oreochromis</taxon>
    </lineage>
</organism>
<evidence type="ECO:0000256" key="1">
    <source>
        <dbReference type="ARBA" id="ARBA00008535"/>
    </source>
</evidence>
<keyword evidence="3" id="KW-0342">GTP-binding</keyword>
<dbReference type="InterPro" id="IPR045058">
    <property type="entry name" value="GIMA/IAN/Toc"/>
</dbReference>
<keyword evidence="4" id="KW-0472">Membrane</keyword>